<protein>
    <submittedName>
        <fullName evidence="1">Uncharacterized protein</fullName>
    </submittedName>
</protein>
<keyword evidence="2" id="KW-1185">Reference proteome</keyword>
<dbReference type="AlphaFoldDB" id="D5VSD9"/>
<gene>
    <name evidence="1" type="ordered locus">Metin_0827</name>
</gene>
<reference evidence="1" key="1">
    <citation type="submission" date="2010-04" db="EMBL/GenBank/DDBJ databases">
        <title>Complete sequence of Methanocaldococcus infernus ME.</title>
        <authorList>
            <consortium name="US DOE Joint Genome Institute"/>
            <person name="Lucas S."/>
            <person name="Copeland A."/>
            <person name="Lapidus A."/>
            <person name="Cheng J.-F."/>
            <person name="Bruce D."/>
            <person name="Goodwin L."/>
            <person name="Pitluck S."/>
            <person name="Munk A.C."/>
            <person name="Detter J.C."/>
            <person name="Han C."/>
            <person name="Tapia R."/>
            <person name="Land M."/>
            <person name="Hauser L."/>
            <person name="Kyrpides N."/>
            <person name="Mikhailova N."/>
            <person name="Sieprawska-Lupa M."/>
            <person name="Whitman W.B."/>
            <person name="Woyke T."/>
        </authorList>
    </citation>
    <scope>NUCLEOTIDE SEQUENCE [LARGE SCALE GENOMIC DNA]</scope>
    <source>
        <strain evidence="1">ME</strain>
    </source>
</reference>
<accession>D5VSD9</accession>
<evidence type="ECO:0000313" key="1">
    <source>
        <dbReference type="EMBL" id="ADG13492.1"/>
    </source>
</evidence>
<organism evidence="1 2">
    <name type="scientific">Methanocaldococcus infernus (strain DSM 11812 / JCM 15783 / ME)</name>
    <dbReference type="NCBI Taxonomy" id="573063"/>
    <lineage>
        <taxon>Archaea</taxon>
        <taxon>Methanobacteriati</taxon>
        <taxon>Methanobacteriota</taxon>
        <taxon>Methanomada group</taxon>
        <taxon>Methanococci</taxon>
        <taxon>Methanococcales</taxon>
        <taxon>Methanocaldococcaceae</taxon>
        <taxon>Methanocaldococcus</taxon>
    </lineage>
</organism>
<sequence>MKKLFTFLLLLFFLSYIYAWEDCPYGRVNCTYPGKCGLYIDTNHNGICDHSEPEPNTEENTKEENINEVNNGELEIPGSVLKEMTIKEICEKYNIDPKILKEKLGIDVSDNTKFEEIKEKYNIPMREIKNIIAECINESSKKEDEIPVKEDKISNKSESIIDKILSILFSPINLRELIIGWIS</sequence>
<dbReference type="EMBL" id="CP002009">
    <property type="protein sequence ID" value="ADG13492.1"/>
    <property type="molecule type" value="Genomic_DNA"/>
</dbReference>
<dbReference type="STRING" id="573063.Metin_0827"/>
<evidence type="ECO:0000313" key="2">
    <source>
        <dbReference type="Proteomes" id="UP000002061"/>
    </source>
</evidence>
<dbReference type="RefSeq" id="WP_013100238.1">
    <property type="nucleotide sequence ID" value="NC_014122.1"/>
</dbReference>
<dbReference type="GeneID" id="9131841"/>
<name>D5VSD9_METIM</name>
<dbReference type="eggNOG" id="arCOG05048">
    <property type="taxonomic scope" value="Archaea"/>
</dbReference>
<dbReference type="Proteomes" id="UP000002061">
    <property type="component" value="Chromosome"/>
</dbReference>
<dbReference type="OrthoDB" id="60318at2157"/>
<proteinExistence type="predicted"/>
<dbReference type="KEGG" id="mif:Metin_0827"/>
<dbReference type="HOGENOM" id="CLU_1485903_0_0_2"/>